<evidence type="ECO:0000313" key="2">
    <source>
        <dbReference type="EMBL" id="MBP1465457.1"/>
    </source>
</evidence>
<comment type="caution">
    <text evidence="2">The sequence shown here is derived from an EMBL/GenBank/DDBJ whole genome shotgun (WGS) entry which is preliminary data.</text>
</comment>
<keyword evidence="1" id="KW-0812">Transmembrane</keyword>
<reference evidence="2 3" key="1">
    <citation type="submission" date="2021-03" db="EMBL/GenBank/DDBJ databases">
        <authorList>
            <person name="Grouzdev D.S."/>
        </authorList>
    </citation>
    <scope>NUCLEOTIDE SEQUENCE [LARGE SCALE GENOMIC DNA]</scope>
    <source>
        <strain evidence="2 3">M50-1</strain>
    </source>
</reference>
<gene>
    <name evidence="2" type="ORF">EYB53_007035</name>
</gene>
<dbReference type="EMBL" id="SIJK02000009">
    <property type="protein sequence ID" value="MBP1465457.1"/>
    <property type="molecule type" value="Genomic_DNA"/>
</dbReference>
<feature type="transmembrane region" description="Helical" evidence="1">
    <location>
        <begin position="272"/>
        <end position="293"/>
    </location>
</feature>
<dbReference type="Proteomes" id="UP001193081">
    <property type="component" value="Unassembled WGS sequence"/>
</dbReference>
<protein>
    <submittedName>
        <fullName evidence="2">Uncharacterized protein</fullName>
    </submittedName>
</protein>
<feature type="transmembrane region" description="Helical" evidence="1">
    <location>
        <begin position="248"/>
        <end position="266"/>
    </location>
</feature>
<name>A0ABS4D7Q1_9CHLR</name>
<keyword evidence="1" id="KW-0472">Membrane</keyword>
<proteinExistence type="predicted"/>
<feature type="transmembrane region" description="Helical" evidence="1">
    <location>
        <begin position="118"/>
        <end position="138"/>
    </location>
</feature>
<feature type="transmembrane region" description="Helical" evidence="1">
    <location>
        <begin position="86"/>
        <end position="106"/>
    </location>
</feature>
<evidence type="ECO:0000313" key="3">
    <source>
        <dbReference type="Proteomes" id="UP001193081"/>
    </source>
</evidence>
<keyword evidence="1" id="KW-1133">Transmembrane helix</keyword>
<organism evidence="2 3">
    <name type="scientific">Candidatus Chloroploca mongolica</name>
    <dbReference type="NCBI Taxonomy" id="2528176"/>
    <lineage>
        <taxon>Bacteria</taxon>
        <taxon>Bacillati</taxon>
        <taxon>Chloroflexota</taxon>
        <taxon>Chloroflexia</taxon>
        <taxon>Chloroflexales</taxon>
        <taxon>Chloroflexineae</taxon>
        <taxon>Oscillochloridaceae</taxon>
        <taxon>Candidatus Chloroploca</taxon>
    </lineage>
</organism>
<dbReference type="RefSeq" id="WP_135477501.1">
    <property type="nucleotide sequence ID" value="NZ_SIJK02000009.1"/>
</dbReference>
<keyword evidence="3" id="KW-1185">Reference proteome</keyword>
<sequence length="304" mass="32585">MSIATPKNLSLTDIISAGYRALHRRLWVMLIPALVSGYLWLGAPIALTPLATGVQADLAMVGELIGQEGEGVRLAQAVLMTDLRLALAWLNFVPMLAPTEGPVVPLMGIEHEVNWPRMLLTIGVVNVLALVFSSYFLTLLSEAVSGVYLPLVGSLQRALAVALALVGYWLVLAGIGLLLALPFLALSIIVIVALPGTALAILLAWYIVLFWAYIYTCFAPEAILLSRVGPLQAIVASINIVRHNLAETLMLLLLNLLIVNGLGLVWRQLAAMPVGLPVALLGSAYIGSGLTAARMEFYRAHLAR</sequence>
<feature type="transmembrane region" description="Helical" evidence="1">
    <location>
        <begin position="188"/>
        <end position="216"/>
    </location>
</feature>
<accession>A0ABS4D7Q1</accession>
<feature type="transmembrane region" description="Helical" evidence="1">
    <location>
        <begin position="158"/>
        <end position="181"/>
    </location>
</feature>
<feature type="transmembrane region" description="Helical" evidence="1">
    <location>
        <begin position="26"/>
        <end position="47"/>
    </location>
</feature>
<evidence type="ECO:0000256" key="1">
    <source>
        <dbReference type="SAM" id="Phobius"/>
    </source>
</evidence>